<dbReference type="GO" id="GO:0016747">
    <property type="term" value="F:acyltransferase activity, transferring groups other than amino-acyl groups"/>
    <property type="evidence" value="ECO:0007669"/>
    <property type="project" value="InterPro"/>
</dbReference>
<dbReference type="Proteomes" id="UP000466848">
    <property type="component" value="Chromosome"/>
</dbReference>
<evidence type="ECO:0000313" key="4">
    <source>
        <dbReference type="EMBL" id="QIB69685.1"/>
    </source>
</evidence>
<keyword evidence="5" id="KW-1185">Reference proteome</keyword>
<dbReference type="EMBL" id="CP048649">
    <property type="protein sequence ID" value="QIB69685.1"/>
    <property type="molecule type" value="Genomic_DNA"/>
</dbReference>
<evidence type="ECO:0000256" key="1">
    <source>
        <dbReference type="ARBA" id="ARBA00022679"/>
    </source>
</evidence>
<accession>A0A858BX69</accession>
<reference evidence="4 5" key="1">
    <citation type="submission" date="2020-02" db="EMBL/GenBank/DDBJ databases">
        <authorList>
            <person name="Kim Y.B."/>
            <person name="Roh S.W."/>
        </authorList>
    </citation>
    <scope>NUCLEOTIDE SEQUENCE [LARGE SCALE GENOMIC DNA]</scope>
    <source>
        <strain evidence="4 5">DSM 103574</strain>
    </source>
</reference>
<proteinExistence type="predicted"/>
<keyword evidence="1 4" id="KW-0808">Transferase</keyword>
<dbReference type="KEGG" id="abut:Ami103574_10285"/>
<dbReference type="AlphaFoldDB" id="A0A858BX69"/>
<dbReference type="PROSITE" id="PS51186">
    <property type="entry name" value="GNAT"/>
    <property type="match status" value="1"/>
</dbReference>
<dbReference type="Gene3D" id="3.40.630.30">
    <property type="match status" value="1"/>
</dbReference>
<dbReference type="RefSeq" id="WP_163066925.1">
    <property type="nucleotide sequence ID" value="NZ_CP048649.1"/>
</dbReference>
<evidence type="ECO:0000259" key="3">
    <source>
        <dbReference type="PROSITE" id="PS51186"/>
    </source>
</evidence>
<sequence length="154" mass="17608">MIIKEITQPSDDIINNLFDLWACSVRATHLFLSENDLQQISEYIPNALLQVPHLIVIQNTDGKFLGFMGIADTKLEMLFISPEARGRGAGKQLVTYGIENYSVNEVCVNEQNPQAVGFYRHLGFVVYKRTERDEQGNPFPLLFMNYSYTRKVCL</sequence>
<dbReference type="InterPro" id="IPR016181">
    <property type="entry name" value="Acyl_CoA_acyltransferase"/>
</dbReference>
<gene>
    <name evidence="4" type="ORF">Ami103574_10285</name>
</gene>
<evidence type="ECO:0000313" key="5">
    <source>
        <dbReference type="Proteomes" id="UP000466848"/>
    </source>
</evidence>
<dbReference type="Pfam" id="PF13673">
    <property type="entry name" value="Acetyltransf_10"/>
    <property type="match status" value="1"/>
</dbReference>
<keyword evidence="2" id="KW-0012">Acyltransferase</keyword>
<evidence type="ECO:0000256" key="2">
    <source>
        <dbReference type="ARBA" id="ARBA00023315"/>
    </source>
</evidence>
<dbReference type="InterPro" id="IPR000182">
    <property type="entry name" value="GNAT_dom"/>
</dbReference>
<organism evidence="4 5">
    <name type="scientific">Aminipila butyrica</name>
    <dbReference type="NCBI Taxonomy" id="433296"/>
    <lineage>
        <taxon>Bacteria</taxon>
        <taxon>Bacillati</taxon>
        <taxon>Bacillota</taxon>
        <taxon>Clostridia</taxon>
        <taxon>Peptostreptococcales</taxon>
        <taxon>Anaerovoracaceae</taxon>
        <taxon>Aminipila</taxon>
    </lineage>
</organism>
<dbReference type="PANTHER" id="PTHR43800">
    <property type="entry name" value="PEPTIDYL-LYSINE N-ACETYLTRANSFERASE YJAB"/>
    <property type="match status" value="1"/>
</dbReference>
<feature type="domain" description="N-acetyltransferase" evidence="3">
    <location>
        <begin position="1"/>
        <end position="149"/>
    </location>
</feature>
<dbReference type="PANTHER" id="PTHR43800:SF1">
    <property type="entry name" value="PEPTIDYL-LYSINE N-ACETYLTRANSFERASE YJAB"/>
    <property type="match status" value="1"/>
</dbReference>
<dbReference type="CDD" id="cd04301">
    <property type="entry name" value="NAT_SF"/>
    <property type="match status" value="1"/>
</dbReference>
<name>A0A858BX69_9FIRM</name>
<protein>
    <submittedName>
        <fullName evidence="4">GNAT family N-acetyltransferase</fullName>
    </submittedName>
</protein>
<dbReference type="SUPFAM" id="SSF55729">
    <property type="entry name" value="Acyl-CoA N-acyltransferases (Nat)"/>
    <property type="match status" value="1"/>
</dbReference>